<reference evidence="2 3" key="1">
    <citation type="submission" date="2018-11" db="EMBL/GenBank/DDBJ databases">
        <authorList>
            <consortium name="Pathogen Informatics"/>
        </authorList>
    </citation>
    <scope>NUCLEOTIDE SEQUENCE [LARGE SCALE GENOMIC DNA]</scope>
</reference>
<accession>A0A3P6SWE9</accession>
<dbReference type="AlphaFoldDB" id="A0A3P6SWE9"/>
<keyword evidence="3" id="KW-1185">Reference proteome</keyword>
<protein>
    <submittedName>
        <fullName evidence="2">Uncharacterized protein</fullName>
    </submittedName>
</protein>
<proteinExistence type="predicted"/>
<organism evidence="2 3">
    <name type="scientific">Cylicostephanus goldi</name>
    <name type="common">Nematode worm</name>
    <dbReference type="NCBI Taxonomy" id="71465"/>
    <lineage>
        <taxon>Eukaryota</taxon>
        <taxon>Metazoa</taxon>
        <taxon>Ecdysozoa</taxon>
        <taxon>Nematoda</taxon>
        <taxon>Chromadorea</taxon>
        <taxon>Rhabditida</taxon>
        <taxon>Rhabditina</taxon>
        <taxon>Rhabditomorpha</taxon>
        <taxon>Strongyloidea</taxon>
        <taxon>Strongylidae</taxon>
        <taxon>Cylicostephanus</taxon>
    </lineage>
</organism>
<dbReference type="Proteomes" id="UP000271889">
    <property type="component" value="Unassembled WGS sequence"/>
</dbReference>
<gene>
    <name evidence="2" type="ORF">CGOC_LOCUS4119</name>
</gene>
<dbReference type="OrthoDB" id="10366348at2759"/>
<name>A0A3P6SWE9_CYLGO</name>
<evidence type="ECO:0000313" key="2">
    <source>
        <dbReference type="EMBL" id="VDK57831.1"/>
    </source>
</evidence>
<feature type="compositionally biased region" description="Polar residues" evidence="1">
    <location>
        <begin position="67"/>
        <end position="84"/>
    </location>
</feature>
<evidence type="ECO:0000313" key="3">
    <source>
        <dbReference type="Proteomes" id="UP000271889"/>
    </source>
</evidence>
<feature type="region of interest" description="Disordered" evidence="1">
    <location>
        <begin position="54"/>
        <end position="84"/>
    </location>
</feature>
<evidence type="ECO:0000256" key="1">
    <source>
        <dbReference type="SAM" id="MobiDB-lite"/>
    </source>
</evidence>
<sequence>MAVFLGCWCVKQKRIQEQRQYNYGDNAAYTNKGRVASVGSLDDGPQLTQRFPARTTPATLEPARLTPASSRPQSRNLFGFNTSV</sequence>
<dbReference type="EMBL" id="UYRV01010977">
    <property type="protein sequence ID" value="VDK57831.1"/>
    <property type="molecule type" value="Genomic_DNA"/>
</dbReference>